<evidence type="ECO:0000256" key="6">
    <source>
        <dbReference type="ARBA" id="ARBA00023136"/>
    </source>
</evidence>
<dbReference type="Proteomes" id="UP000077428">
    <property type="component" value="Unassembled WGS sequence"/>
</dbReference>
<dbReference type="AlphaFoldDB" id="A0A165ZS26"/>
<dbReference type="GO" id="GO:0005249">
    <property type="term" value="F:voltage-gated potassium channel activity"/>
    <property type="evidence" value="ECO:0007669"/>
    <property type="project" value="InterPro"/>
</dbReference>
<dbReference type="RefSeq" id="WP_042692249.1">
    <property type="nucleotide sequence ID" value="NZ_CABMAB010000005.1"/>
</dbReference>
<accession>A0A165ZS26</accession>
<evidence type="ECO:0000256" key="7">
    <source>
        <dbReference type="ARBA" id="ARBA00023303"/>
    </source>
</evidence>
<feature type="transmembrane region" description="Helical" evidence="9">
    <location>
        <begin position="127"/>
        <end position="148"/>
    </location>
</feature>
<gene>
    <name evidence="11" type="primary">kcsA</name>
    <name evidence="11" type="ORF">MBORA_16570</name>
</gene>
<feature type="coiled-coil region" evidence="8">
    <location>
        <begin position="208"/>
        <end position="249"/>
    </location>
</feature>
<dbReference type="SUPFAM" id="SSF81324">
    <property type="entry name" value="Voltage-gated potassium channels"/>
    <property type="match status" value="1"/>
</dbReference>
<dbReference type="Gene3D" id="1.10.287.70">
    <property type="match status" value="1"/>
</dbReference>
<dbReference type="InterPro" id="IPR027359">
    <property type="entry name" value="Volt_channel_dom_sf"/>
</dbReference>
<keyword evidence="7 11" id="KW-0407">Ion channel</keyword>
<dbReference type="Pfam" id="PF07885">
    <property type="entry name" value="Ion_trans_2"/>
    <property type="match status" value="1"/>
</dbReference>
<comment type="subcellular location">
    <subcellularLocation>
        <location evidence="1">Membrane</location>
        <topology evidence="1">Multi-pass membrane protein</topology>
    </subcellularLocation>
</comment>
<evidence type="ECO:0000259" key="10">
    <source>
        <dbReference type="Pfam" id="PF07885"/>
    </source>
</evidence>
<keyword evidence="12" id="KW-1185">Reference proteome</keyword>
<proteinExistence type="predicted"/>
<keyword evidence="6 9" id="KW-0472">Membrane</keyword>
<keyword evidence="4 9" id="KW-1133">Transmembrane helix</keyword>
<dbReference type="GO" id="GO:0001508">
    <property type="term" value="P:action potential"/>
    <property type="evidence" value="ECO:0007669"/>
    <property type="project" value="TreeGrafter"/>
</dbReference>
<dbReference type="InterPro" id="IPR013099">
    <property type="entry name" value="K_chnl_dom"/>
</dbReference>
<keyword evidence="2" id="KW-0813">Transport</keyword>
<evidence type="ECO:0000256" key="5">
    <source>
        <dbReference type="ARBA" id="ARBA00023065"/>
    </source>
</evidence>
<evidence type="ECO:0000256" key="9">
    <source>
        <dbReference type="SAM" id="Phobius"/>
    </source>
</evidence>
<dbReference type="Gene3D" id="1.20.120.350">
    <property type="entry name" value="Voltage-gated potassium channels. Chain C"/>
    <property type="match status" value="1"/>
</dbReference>
<evidence type="ECO:0000256" key="3">
    <source>
        <dbReference type="ARBA" id="ARBA00022692"/>
    </source>
</evidence>
<feature type="transmembrane region" description="Helical" evidence="9">
    <location>
        <begin position="73"/>
        <end position="90"/>
    </location>
</feature>
<dbReference type="InterPro" id="IPR003938">
    <property type="entry name" value="K_chnl_volt-dep_EAG/ELK/ERG"/>
</dbReference>
<feature type="transmembrane region" description="Helical" evidence="9">
    <location>
        <begin position="36"/>
        <end position="61"/>
    </location>
</feature>
<keyword evidence="3 9" id="KW-0812">Transmembrane</keyword>
<evidence type="ECO:0000313" key="11">
    <source>
        <dbReference type="EMBL" id="KZX11088.1"/>
    </source>
</evidence>
<dbReference type="PRINTS" id="PR01463">
    <property type="entry name" value="EAGCHANLFMLY"/>
</dbReference>
<dbReference type="STRING" id="66851.MBORA_16570"/>
<dbReference type="OrthoDB" id="56871at2157"/>
<dbReference type="GO" id="GO:0008076">
    <property type="term" value="C:voltage-gated potassium channel complex"/>
    <property type="evidence" value="ECO:0007669"/>
    <property type="project" value="InterPro"/>
</dbReference>
<dbReference type="InterPro" id="IPR028325">
    <property type="entry name" value="VG_K_chnl"/>
</dbReference>
<evidence type="ECO:0000256" key="4">
    <source>
        <dbReference type="ARBA" id="ARBA00022989"/>
    </source>
</evidence>
<keyword evidence="5" id="KW-0406">Ion transport</keyword>
<sequence length="252" mass="29171">MNPKILYSIYISLNIIIIIDIILILYEIIFNVSPNIAYNIHVFDLIVCTILLTEFSIKFYISKSKKIFIKNNWLDLIASIPFDLILPSIFSTIRFIRLIRLLKLLRVVVLFKKFLKDINKFLKRSHLDRILSGIMITVLIFTVLLYLFGPNFNLFDSLYFVVVTITTVGYGDITPITVTEKIISLILIIMGIFIFSTITGAISSYLTDNFLAKENNELESELNNIKSELEKSNNELRELKNEVAKFSELIKR</sequence>
<dbReference type="PANTHER" id="PTHR11537:SF254">
    <property type="entry name" value="POTASSIUM VOLTAGE-GATED CHANNEL PROTEIN SHAB"/>
    <property type="match status" value="1"/>
</dbReference>
<feature type="transmembrane region" description="Helical" evidence="9">
    <location>
        <begin position="154"/>
        <end position="173"/>
    </location>
</feature>
<organism evidence="11 12">
    <name type="scientific">Methanobrevibacter oralis</name>
    <dbReference type="NCBI Taxonomy" id="66851"/>
    <lineage>
        <taxon>Archaea</taxon>
        <taxon>Methanobacteriati</taxon>
        <taxon>Methanobacteriota</taxon>
        <taxon>Methanomada group</taxon>
        <taxon>Methanobacteria</taxon>
        <taxon>Methanobacteriales</taxon>
        <taxon>Methanobacteriaceae</taxon>
        <taxon>Methanobrevibacter</taxon>
    </lineage>
</organism>
<protein>
    <submittedName>
        <fullName evidence="11">PH-gated potassium channel KcsA</fullName>
    </submittedName>
</protein>
<evidence type="ECO:0000256" key="8">
    <source>
        <dbReference type="SAM" id="Coils"/>
    </source>
</evidence>
<feature type="transmembrane region" description="Helical" evidence="9">
    <location>
        <begin position="185"/>
        <end position="206"/>
    </location>
</feature>
<evidence type="ECO:0000256" key="1">
    <source>
        <dbReference type="ARBA" id="ARBA00004141"/>
    </source>
</evidence>
<feature type="domain" description="Potassium channel" evidence="10">
    <location>
        <begin position="134"/>
        <end position="207"/>
    </location>
</feature>
<keyword evidence="8" id="KW-0175">Coiled coil</keyword>
<name>A0A165ZS26_METOA</name>
<dbReference type="PANTHER" id="PTHR11537">
    <property type="entry name" value="VOLTAGE-GATED POTASSIUM CHANNEL"/>
    <property type="match status" value="1"/>
</dbReference>
<evidence type="ECO:0000256" key="2">
    <source>
        <dbReference type="ARBA" id="ARBA00022448"/>
    </source>
</evidence>
<evidence type="ECO:0000313" key="12">
    <source>
        <dbReference type="Proteomes" id="UP000077428"/>
    </source>
</evidence>
<dbReference type="EMBL" id="LWMU01000097">
    <property type="protein sequence ID" value="KZX11088.1"/>
    <property type="molecule type" value="Genomic_DNA"/>
</dbReference>
<dbReference type="PATRIC" id="fig|66851.6.peg.1803"/>
<feature type="transmembrane region" description="Helical" evidence="9">
    <location>
        <begin position="7"/>
        <end position="30"/>
    </location>
</feature>
<reference evidence="12" key="1">
    <citation type="journal article" date="2016" name="Genome Announc.">
        <title>Draft Genome Sequences of Methanobrevibacter curvatus DSM11111, Methanobrevibacter cuticularis DSM11139, Methanobrevibacter filiformis DSM11501, and Methanobrevibacter oralis DSM7256.</title>
        <authorList>
            <person name="Poehlein A."/>
            <person name="Seedorf H."/>
        </authorList>
    </citation>
    <scope>NUCLEOTIDE SEQUENCE [LARGE SCALE GENOMIC DNA]</scope>
    <source>
        <strain evidence="12">DSM 7256 / JCM 30027 / ZR</strain>
    </source>
</reference>
<comment type="caution">
    <text evidence="11">The sequence shown here is derived from an EMBL/GenBank/DDBJ whole genome shotgun (WGS) entry which is preliminary data.</text>
</comment>